<organism evidence="2 3">
    <name type="scientific">Elysia crispata</name>
    <name type="common">lettuce slug</name>
    <dbReference type="NCBI Taxonomy" id="231223"/>
    <lineage>
        <taxon>Eukaryota</taxon>
        <taxon>Metazoa</taxon>
        <taxon>Spiralia</taxon>
        <taxon>Lophotrochozoa</taxon>
        <taxon>Mollusca</taxon>
        <taxon>Gastropoda</taxon>
        <taxon>Heterobranchia</taxon>
        <taxon>Euthyneura</taxon>
        <taxon>Panpulmonata</taxon>
        <taxon>Sacoglossa</taxon>
        <taxon>Placobranchoidea</taxon>
        <taxon>Plakobranchidae</taxon>
        <taxon>Elysia</taxon>
    </lineage>
</organism>
<feature type="region of interest" description="Disordered" evidence="1">
    <location>
        <begin position="18"/>
        <end position="48"/>
    </location>
</feature>
<dbReference type="AlphaFoldDB" id="A0AAE1B9D9"/>
<keyword evidence="3" id="KW-1185">Reference proteome</keyword>
<gene>
    <name evidence="2" type="ORF">RRG08_063890</name>
</gene>
<dbReference type="Proteomes" id="UP001283361">
    <property type="component" value="Unassembled WGS sequence"/>
</dbReference>
<reference evidence="2" key="1">
    <citation type="journal article" date="2023" name="G3 (Bethesda)">
        <title>A reference genome for the long-term kleptoplast-retaining sea slug Elysia crispata morphotype clarki.</title>
        <authorList>
            <person name="Eastman K.E."/>
            <person name="Pendleton A.L."/>
            <person name="Shaikh M.A."/>
            <person name="Suttiyut T."/>
            <person name="Ogas R."/>
            <person name="Tomko P."/>
            <person name="Gavelis G."/>
            <person name="Widhalm J.R."/>
            <person name="Wisecaver J.H."/>
        </authorList>
    </citation>
    <scope>NUCLEOTIDE SEQUENCE</scope>
    <source>
        <strain evidence="2">ECLA1</strain>
    </source>
</reference>
<evidence type="ECO:0000313" key="3">
    <source>
        <dbReference type="Proteomes" id="UP001283361"/>
    </source>
</evidence>
<comment type="caution">
    <text evidence="2">The sequence shown here is derived from an EMBL/GenBank/DDBJ whole genome shotgun (WGS) entry which is preliminary data.</text>
</comment>
<protein>
    <submittedName>
        <fullName evidence="2">Uncharacterized protein</fullName>
    </submittedName>
</protein>
<name>A0AAE1B9D9_9GAST</name>
<sequence>MENYNQDISARVVSHPSTAHAWPSEHQYQGQEDSNRTSSLVFPTHPQPMAGPVNTNIGLVLCSPHPTVPPVMWLSSLAKPWLQPEEHSPSSSFLLQHGSHLVSLSARSVTNGIDHRHSVYRQPVGGGDLSSIFTSP</sequence>
<evidence type="ECO:0000313" key="2">
    <source>
        <dbReference type="EMBL" id="KAK3801933.1"/>
    </source>
</evidence>
<dbReference type="EMBL" id="JAWDGP010000273">
    <property type="protein sequence ID" value="KAK3801933.1"/>
    <property type="molecule type" value="Genomic_DNA"/>
</dbReference>
<feature type="compositionally biased region" description="Polar residues" evidence="1">
    <location>
        <begin position="26"/>
        <end position="41"/>
    </location>
</feature>
<accession>A0AAE1B9D9</accession>
<proteinExistence type="predicted"/>
<evidence type="ECO:0000256" key="1">
    <source>
        <dbReference type="SAM" id="MobiDB-lite"/>
    </source>
</evidence>